<proteinExistence type="predicted"/>
<dbReference type="EMBL" id="JARBJD010000013">
    <property type="protein sequence ID" value="KAK2961971.1"/>
    <property type="molecule type" value="Genomic_DNA"/>
</dbReference>
<evidence type="ECO:0000313" key="2">
    <source>
        <dbReference type="Proteomes" id="UP001281761"/>
    </source>
</evidence>
<sequence length="663" mass="75672">MKPHEIPLNGSTVDFHRHVTTIVDDFFDCSSGLFCFQPTFTSYSTLHEIVASKPVNPISQPFCTYLRHLIASPACPPDCPSGISLLSKMKIYAKNINYFRSSSFHQDLEPIFYELRKNMKDELASLLGPTASRETLLELLFGERKERDKLGWVEAFGSILVGLSEGRRLSDLGLEAVLCLMSNRPDDVKAMVQPDGSFLLKVNYKVKTTLELPTSFISALVPTRPHYAAALFTHFHQFTSTINPASFVSFMKNGPFAKLFNAVNPSTLPFANEFLPLHTQLVRMMKDYVDRILLVVGWTDFDRLQGELNKIRLTFQEQTSDYIVFLSLHLFALVRHDNDNPILGFFTFLFRDFSQHSASKPFRDDVRKTIDAFALSSSSPPFILTSELVCHLTDEEITNVVDRIVALLESDSPISDDTILRICAFHTSQLKSVYLPELFRKAGRSTEQYFHALNSLISLPIDCFDLHPINSLITPKPKTLQPTFDEWDDVDLSTVGIVMPTIHEDRLSFDSASSQLIKFTVKALFHLSHRATRLTLSQLERLLTPSVEILRKTYFSRIPLSCHQSFRLPALSRIGFFSRIVDGLLDGDHFNKSKHVIELFISQARYSSDEETDRKALRRISRHFLEEGWQDALDFVSVKQVVHGYFRRIEHVNRMMDFHGVNV</sequence>
<comment type="caution">
    <text evidence="1">The sequence shown here is derived from an EMBL/GenBank/DDBJ whole genome shotgun (WGS) entry which is preliminary data.</text>
</comment>
<accession>A0ABQ9YEA4</accession>
<organism evidence="1 2">
    <name type="scientific">Blattamonas nauphoetae</name>
    <dbReference type="NCBI Taxonomy" id="2049346"/>
    <lineage>
        <taxon>Eukaryota</taxon>
        <taxon>Metamonada</taxon>
        <taxon>Preaxostyla</taxon>
        <taxon>Oxymonadida</taxon>
        <taxon>Blattamonas</taxon>
    </lineage>
</organism>
<name>A0ABQ9YEA4_9EUKA</name>
<dbReference type="Proteomes" id="UP001281761">
    <property type="component" value="Unassembled WGS sequence"/>
</dbReference>
<evidence type="ECO:0000313" key="1">
    <source>
        <dbReference type="EMBL" id="KAK2961971.1"/>
    </source>
</evidence>
<keyword evidence="2" id="KW-1185">Reference proteome</keyword>
<protein>
    <submittedName>
        <fullName evidence="1">Uncharacterized protein</fullName>
    </submittedName>
</protein>
<reference evidence="1 2" key="1">
    <citation type="journal article" date="2022" name="bioRxiv">
        <title>Genomics of Preaxostyla Flagellates Illuminates Evolutionary Transitions and the Path Towards Mitochondrial Loss.</title>
        <authorList>
            <person name="Novak L.V.F."/>
            <person name="Treitli S.C."/>
            <person name="Pyrih J."/>
            <person name="Halakuc P."/>
            <person name="Pipaliya S.V."/>
            <person name="Vacek V."/>
            <person name="Brzon O."/>
            <person name="Soukal P."/>
            <person name="Eme L."/>
            <person name="Dacks J.B."/>
            <person name="Karnkowska A."/>
            <person name="Elias M."/>
            <person name="Hampl V."/>
        </authorList>
    </citation>
    <scope>NUCLEOTIDE SEQUENCE [LARGE SCALE GENOMIC DNA]</scope>
    <source>
        <strain evidence="1">NAU3</strain>
        <tissue evidence="1">Gut</tissue>
    </source>
</reference>
<gene>
    <name evidence="1" type="ORF">BLNAU_3027</name>
</gene>